<comment type="caution">
    <text evidence="8">The sequence shown here is derived from an EMBL/GenBank/DDBJ whole genome shotgun (WGS) entry which is preliminary data.</text>
</comment>
<evidence type="ECO:0000313" key="9">
    <source>
        <dbReference type="Proteomes" id="UP000245207"/>
    </source>
</evidence>
<dbReference type="Pfam" id="PF05965">
    <property type="entry name" value="FYRC"/>
    <property type="match status" value="1"/>
</dbReference>
<reference evidence="8 9" key="1">
    <citation type="journal article" date="2018" name="Mol. Plant">
        <title>The genome of Artemisia annua provides insight into the evolution of Asteraceae family and artemisinin biosynthesis.</title>
        <authorList>
            <person name="Shen Q."/>
            <person name="Zhang L."/>
            <person name="Liao Z."/>
            <person name="Wang S."/>
            <person name="Yan T."/>
            <person name="Shi P."/>
            <person name="Liu M."/>
            <person name="Fu X."/>
            <person name="Pan Q."/>
            <person name="Wang Y."/>
            <person name="Lv Z."/>
            <person name="Lu X."/>
            <person name="Zhang F."/>
            <person name="Jiang W."/>
            <person name="Ma Y."/>
            <person name="Chen M."/>
            <person name="Hao X."/>
            <person name="Li L."/>
            <person name="Tang Y."/>
            <person name="Lv G."/>
            <person name="Zhou Y."/>
            <person name="Sun X."/>
            <person name="Brodelius P.E."/>
            <person name="Rose J.K.C."/>
            <person name="Tang K."/>
        </authorList>
    </citation>
    <scope>NUCLEOTIDE SEQUENCE [LARGE SCALE GENOMIC DNA]</scope>
    <source>
        <strain evidence="9">cv. Huhao1</strain>
        <tissue evidence="8">Leaf</tissue>
    </source>
</reference>
<dbReference type="GO" id="GO:0000785">
    <property type="term" value="C:chromatin"/>
    <property type="evidence" value="ECO:0007669"/>
    <property type="project" value="TreeGrafter"/>
</dbReference>
<dbReference type="Pfam" id="PF02373">
    <property type="entry name" value="JmjC"/>
    <property type="match status" value="1"/>
</dbReference>
<dbReference type="GO" id="GO:0005634">
    <property type="term" value="C:nucleus"/>
    <property type="evidence" value="ECO:0007669"/>
    <property type="project" value="UniProtKB-SubCell"/>
</dbReference>
<dbReference type="Gene3D" id="2.60.120.650">
    <property type="entry name" value="Cupin"/>
    <property type="match status" value="2"/>
</dbReference>
<evidence type="ECO:0000259" key="6">
    <source>
        <dbReference type="PROSITE" id="PS51183"/>
    </source>
</evidence>
<feature type="compositionally biased region" description="Low complexity" evidence="5">
    <location>
        <begin position="39"/>
        <end position="48"/>
    </location>
</feature>
<dbReference type="InterPro" id="IPR003889">
    <property type="entry name" value="FYrich_C"/>
</dbReference>
<keyword evidence="9" id="KW-1185">Reference proteome</keyword>
<feature type="region of interest" description="Disordered" evidence="5">
    <location>
        <begin position="32"/>
        <end position="67"/>
    </location>
</feature>
<dbReference type="SMART" id="SM00542">
    <property type="entry name" value="FYRC"/>
    <property type="match status" value="1"/>
</dbReference>
<dbReference type="Gene3D" id="3.30.160.360">
    <property type="match status" value="1"/>
</dbReference>
<accession>A0A2U1LRJ3</accession>
<keyword evidence="3" id="KW-0408">Iron</keyword>
<gene>
    <name evidence="8" type="ORF">CTI12_AA454150</name>
</gene>
<evidence type="ECO:0000256" key="2">
    <source>
        <dbReference type="ARBA" id="ARBA00023002"/>
    </source>
</evidence>
<comment type="subcellular location">
    <subcellularLocation>
        <location evidence="1">Nucleus</location>
    </subcellularLocation>
</comment>
<dbReference type="SMART" id="SM00545">
    <property type="entry name" value="JmjN"/>
    <property type="match status" value="2"/>
</dbReference>
<sequence>MGTEFISHYVKEEGIDIPLVPPGFESFTPFRTNESRHASTSSVSTSVTDEPGIMSHSGKKIKRSSRRRSGINYKISDCTSEDEPDHKPLDQINHASRFQLPKGVIRGCEKCSNCQKVTAKWHPEEARVPNLSEAPVFYPTEEEFEDTLKYIASIRDKAEAYGICLSTSVTDEPGIMSHSGKKIKRSSRRRSGINYKISDCTSEDEPDHKPLDQINHASRFQLPKGVIRGCEKCSNCQKVTAKWHPEEARVPNLSEAPVFYPTEEEFEDTLKYIASIRDKAEAYGICRIVPPSSWKPPCPLKDKAVWENSSFLTRIQRIDKLQNRDSLRKLLRPNDHKKKKRRRYIRKGTDHKTDNGSSVDEPMVFEADFGFEPGPSFTLDEFKKYADDFKAQYFRKNGSDRDLGDEREPSVENIEGEFWRIVEKPTEEIEVLYGADVETCAFGSGFPSAPSQVTGSDEKYVRSGWNLNNIPKLPGSLLTYESSDISGVLVPWLYIGMCFSSFCWHVEDHNLYSISYMHCGAPKMWYGVAGKDALKFEAAMRKKLPDLFAAQPDLLHKLAKSIAKERLNHAMSENLRIKPSLTVTQLSPTILNSEGVPVYRCIQNPGDFVLTFPRSYHSGFNCGFNCAEAVNVAPFDWLPHGHTAIELYREQGRKTSISHDKLLLGAAIDAAKAQWEMNLLRKNTPVNLKWKLVCGKNGVLTKVLKERVEMERVRRDFLCTGSQSLKMEATFDSTNERECSVCYFDLHLSAAGCHNCSPAMYSCLNHTKQFCSCSSTSKFFLFRYDMSELGILVEALEGKLSAIYRWAKSDHGLALTNHTRKEVSPSLVLLSEKQKDLLNENETMKSSEGKDEDEFTKAVSSKTITPAVADVASTPCPVFFACGSNQETFSRVDETGSSKDNGPGTKVDLKRNFEVELLQFGDVQSGKLWCDNRAIYPKGFRSRVKYLNILDPSNVCYYISEILDAERDRPMFMVSLENCPSEAFIHLSAEKCWEMVRERINQEISKRRKLGISKLPPLQRLGSLNGMKMFGFSSSFIVQGIQLMDRHHVSKEYWGSRGFNTQSEDVCRSPFVNTRDQNNPNATEVSLPTGADTTLMSLVKKANLDELNILMSLLNGKILN</sequence>
<dbReference type="OrthoDB" id="1678912at2759"/>
<dbReference type="AlphaFoldDB" id="A0A2U1LRJ3"/>
<dbReference type="GO" id="GO:0034647">
    <property type="term" value="F:histone H3K4me/H3K4me2/H3K4me3 demethylase activity"/>
    <property type="evidence" value="ECO:0007669"/>
    <property type="project" value="TreeGrafter"/>
</dbReference>
<feature type="region of interest" description="Disordered" evidence="5">
    <location>
        <begin position="329"/>
        <end position="359"/>
    </location>
</feature>
<protein>
    <submittedName>
        <fullName evidence="8">Uncharacterized protein</fullName>
    </submittedName>
</protein>
<dbReference type="InterPro" id="IPR003888">
    <property type="entry name" value="FYrich_N"/>
</dbReference>
<dbReference type="SMART" id="SM00541">
    <property type="entry name" value="FYRN"/>
    <property type="match status" value="1"/>
</dbReference>
<dbReference type="PANTHER" id="PTHR10694">
    <property type="entry name" value="LYSINE-SPECIFIC DEMETHYLASE"/>
    <property type="match status" value="1"/>
</dbReference>
<dbReference type="Pfam" id="PF05964">
    <property type="entry name" value="FYRN"/>
    <property type="match status" value="1"/>
</dbReference>
<dbReference type="Pfam" id="PF02375">
    <property type="entry name" value="JmjN"/>
    <property type="match status" value="2"/>
</dbReference>
<dbReference type="PROSITE" id="PS51543">
    <property type="entry name" value="FYRC"/>
    <property type="match status" value="1"/>
</dbReference>
<dbReference type="PROSITE" id="PS51184">
    <property type="entry name" value="JMJC"/>
    <property type="match status" value="1"/>
</dbReference>
<dbReference type="STRING" id="35608.A0A2U1LRJ3"/>
<proteinExistence type="predicted"/>
<dbReference type="Pfam" id="PF02928">
    <property type="entry name" value="zf-C5HC2"/>
    <property type="match status" value="1"/>
</dbReference>
<feature type="domain" description="JmjN" evidence="6">
    <location>
        <begin position="134"/>
        <end position="175"/>
    </location>
</feature>
<dbReference type="PROSITE" id="PS51542">
    <property type="entry name" value="FYRN"/>
    <property type="match status" value="1"/>
</dbReference>
<evidence type="ECO:0000256" key="4">
    <source>
        <dbReference type="ARBA" id="ARBA00023242"/>
    </source>
</evidence>
<dbReference type="PROSITE" id="PS51183">
    <property type="entry name" value="JMJN"/>
    <property type="match status" value="2"/>
</dbReference>
<dbReference type="SMART" id="SM00558">
    <property type="entry name" value="JmjC"/>
    <property type="match status" value="1"/>
</dbReference>
<dbReference type="GO" id="GO:0048731">
    <property type="term" value="P:system development"/>
    <property type="evidence" value="ECO:0007669"/>
    <property type="project" value="UniProtKB-ARBA"/>
</dbReference>
<dbReference type="InterPro" id="IPR004198">
    <property type="entry name" value="Znf_C5HC2"/>
</dbReference>
<feature type="domain" description="JmjC" evidence="7">
    <location>
        <begin position="459"/>
        <end position="649"/>
    </location>
</feature>
<dbReference type="GO" id="GO:0010468">
    <property type="term" value="P:regulation of gene expression"/>
    <property type="evidence" value="ECO:0007669"/>
    <property type="project" value="TreeGrafter"/>
</dbReference>
<feature type="compositionally biased region" description="Basic residues" evidence="5">
    <location>
        <begin position="335"/>
        <end position="346"/>
    </location>
</feature>
<dbReference type="EMBL" id="PKPP01008089">
    <property type="protein sequence ID" value="PWA51618.1"/>
    <property type="molecule type" value="Genomic_DNA"/>
</dbReference>
<keyword evidence="2" id="KW-0560">Oxidoreductase</keyword>
<dbReference type="SUPFAM" id="SSF51197">
    <property type="entry name" value="Clavaminate synthase-like"/>
    <property type="match status" value="1"/>
</dbReference>
<organism evidence="8 9">
    <name type="scientific">Artemisia annua</name>
    <name type="common">Sweet wormwood</name>
    <dbReference type="NCBI Taxonomy" id="35608"/>
    <lineage>
        <taxon>Eukaryota</taxon>
        <taxon>Viridiplantae</taxon>
        <taxon>Streptophyta</taxon>
        <taxon>Embryophyta</taxon>
        <taxon>Tracheophyta</taxon>
        <taxon>Spermatophyta</taxon>
        <taxon>Magnoliopsida</taxon>
        <taxon>eudicotyledons</taxon>
        <taxon>Gunneridae</taxon>
        <taxon>Pentapetalae</taxon>
        <taxon>asterids</taxon>
        <taxon>campanulids</taxon>
        <taxon>Asterales</taxon>
        <taxon>Asteraceae</taxon>
        <taxon>Asteroideae</taxon>
        <taxon>Anthemideae</taxon>
        <taxon>Artemisiinae</taxon>
        <taxon>Artemisia</taxon>
    </lineage>
</organism>
<dbReference type="InterPro" id="IPR003349">
    <property type="entry name" value="JmjN"/>
</dbReference>
<feature type="domain" description="JmjN" evidence="6">
    <location>
        <begin position="256"/>
        <end position="297"/>
    </location>
</feature>
<dbReference type="PANTHER" id="PTHR10694:SF113">
    <property type="entry name" value="PROTEIN JUMONJI"/>
    <property type="match status" value="1"/>
</dbReference>
<evidence type="ECO:0000256" key="3">
    <source>
        <dbReference type="ARBA" id="ARBA00023004"/>
    </source>
</evidence>
<dbReference type="Proteomes" id="UP000245207">
    <property type="component" value="Unassembled WGS sequence"/>
</dbReference>
<feature type="compositionally biased region" description="Basic residues" evidence="5">
    <location>
        <begin position="57"/>
        <end position="67"/>
    </location>
</feature>
<evidence type="ECO:0000256" key="1">
    <source>
        <dbReference type="ARBA" id="ARBA00004123"/>
    </source>
</evidence>
<name>A0A2U1LRJ3_ARTAN</name>
<evidence type="ECO:0000256" key="5">
    <source>
        <dbReference type="SAM" id="MobiDB-lite"/>
    </source>
</evidence>
<dbReference type="InterPro" id="IPR003347">
    <property type="entry name" value="JmjC_dom"/>
</dbReference>
<evidence type="ECO:0000313" key="8">
    <source>
        <dbReference type="EMBL" id="PWA51618.1"/>
    </source>
</evidence>
<keyword evidence="4" id="KW-0539">Nucleus</keyword>
<evidence type="ECO:0000259" key="7">
    <source>
        <dbReference type="PROSITE" id="PS51184"/>
    </source>
</evidence>